<evidence type="ECO:0000313" key="3">
    <source>
        <dbReference type="EMBL" id="MFC7670026.1"/>
    </source>
</evidence>
<comment type="caution">
    <text evidence="3">The sequence shown here is derived from an EMBL/GenBank/DDBJ whole genome shotgun (WGS) entry which is preliminary data.</text>
</comment>
<keyword evidence="1" id="KW-0732">Signal</keyword>
<feature type="domain" description="Outer membrane protein beta-barrel" evidence="2">
    <location>
        <begin position="22"/>
        <end position="209"/>
    </location>
</feature>
<feature type="signal peptide" evidence="1">
    <location>
        <begin position="1"/>
        <end position="22"/>
    </location>
</feature>
<name>A0ABW2UC24_9BACT</name>
<organism evidence="3 4">
    <name type="scientific">Hymenobacter humi</name>
    <dbReference type="NCBI Taxonomy" id="1411620"/>
    <lineage>
        <taxon>Bacteria</taxon>
        <taxon>Pseudomonadati</taxon>
        <taxon>Bacteroidota</taxon>
        <taxon>Cytophagia</taxon>
        <taxon>Cytophagales</taxon>
        <taxon>Hymenobacteraceae</taxon>
        <taxon>Hymenobacter</taxon>
    </lineage>
</organism>
<evidence type="ECO:0000256" key="1">
    <source>
        <dbReference type="SAM" id="SignalP"/>
    </source>
</evidence>
<gene>
    <name evidence="3" type="ORF">ACFQT0_23650</name>
</gene>
<evidence type="ECO:0000313" key="4">
    <source>
        <dbReference type="Proteomes" id="UP001596513"/>
    </source>
</evidence>
<protein>
    <submittedName>
        <fullName evidence="3">Outer membrane beta-barrel protein</fullName>
    </submittedName>
</protein>
<dbReference type="RefSeq" id="WP_380205496.1">
    <property type="nucleotide sequence ID" value="NZ_JBHTEK010000001.1"/>
</dbReference>
<dbReference type="Pfam" id="PF13568">
    <property type="entry name" value="OMP_b-brl_2"/>
    <property type="match status" value="1"/>
</dbReference>
<dbReference type="InterPro" id="IPR025665">
    <property type="entry name" value="Beta-barrel_OMP_2"/>
</dbReference>
<dbReference type="EMBL" id="JBHTEK010000001">
    <property type="protein sequence ID" value="MFC7670026.1"/>
    <property type="molecule type" value="Genomic_DNA"/>
</dbReference>
<keyword evidence="4" id="KW-1185">Reference proteome</keyword>
<accession>A0ABW2UC24</accession>
<dbReference type="Proteomes" id="UP001596513">
    <property type="component" value="Unassembled WGS sequence"/>
</dbReference>
<reference evidence="4" key="1">
    <citation type="journal article" date="2019" name="Int. J. Syst. Evol. Microbiol.">
        <title>The Global Catalogue of Microorganisms (GCM) 10K type strain sequencing project: providing services to taxonomists for standard genome sequencing and annotation.</title>
        <authorList>
            <consortium name="The Broad Institute Genomics Platform"/>
            <consortium name="The Broad Institute Genome Sequencing Center for Infectious Disease"/>
            <person name="Wu L."/>
            <person name="Ma J."/>
        </authorList>
    </citation>
    <scope>NUCLEOTIDE SEQUENCE [LARGE SCALE GENOMIC DNA]</scope>
    <source>
        <strain evidence="4">JCM 19635</strain>
    </source>
</reference>
<proteinExistence type="predicted"/>
<feature type="chain" id="PRO_5045693333" evidence="1">
    <location>
        <begin position="23"/>
        <end position="243"/>
    </location>
</feature>
<evidence type="ECO:0000259" key="2">
    <source>
        <dbReference type="Pfam" id="PF13568"/>
    </source>
</evidence>
<sequence>MNLFAIFLLAALALLSAATASAQAKFHLGLRGGGNWATTTLDNASNGSYSGFSHSADKSAMYAWQAGAVLEVAFNKFALQPALLFSQKGERFHTSGYINGFVGTSGFDTESTNRYNWLEMPLNAVYTVRGFQVFAGPYLAVAVGGRQKGTTTRFSPFVRSAPENFTQEIEYGSQSTNRRVDAGVNMGIGYRRGATQVQLGYGLGLRNLHQINPYQTYDLAHDFPADAAYNRVVQLTGTYFFGL</sequence>